<organism evidence="2">
    <name type="scientific">Triticum urartu</name>
    <name type="common">Red wild einkorn</name>
    <name type="synonym">Crithodium urartu</name>
    <dbReference type="NCBI Taxonomy" id="4572"/>
    <lineage>
        <taxon>Eukaryota</taxon>
        <taxon>Viridiplantae</taxon>
        <taxon>Streptophyta</taxon>
        <taxon>Embryophyta</taxon>
        <taxon>Tracheophyta</taxon>
        <taxon>Spermatophyta</taxon>
        <taxon>Magnoliopsida</taxon>
        <taxon>Liliopsida</taxon>
        <taxon>Poales</taxon>
        <taxon>Poaceae</taxon>
        <taxon>BOP clade</taxon>
        <taxon>Pooideae</taxon>
        <taxon>Triticodae</taxon>
        <taxon>Triticeae</taxon>
        <taxon>Triticinae</taxon>
        <taxon>Triticum</taxon>
    </lineage>
</organism>
<gene>
    <name evidence="2" type="ORF">TRIUR3_19177</name>
</gene>
<proteinExistence type="predicted"/>
<name>M7Z0C7_TRIUA</name>
<dbReference type="AlphaFoldDB" id="M7Z0C7"/>
<evidence type="ECO:0000313" key="2">
    <source>
        <dbReference type="EMBL" id="EMS52906.1"/>
    </source>
</evidence>
<evidence type="ECO:0000256" key="1">
    <source>
        <dbReference type="SAM" id="MobiDB-lite"/>
    </source>
</evidence>
<feature type="region of interest" description="Disordered" evidence="1">
    <location>
        <begin position="1"/>
        <end position="138"/>
    </location>
</feature>
<accession>M7Z0C7</accession>
<sequence length="138" mass="15076">MATRSEARVVEVSGEGDSRQMRVSNAGQWRPQLRPRRSSWWRSNEAAHSGRSEHRGEPPSKSTIRRSGHGGEGRGRGSKPARQLSHTAAKPVEANRRYGGSVMVQPQKMGGRWRTATSGHGSKMSRDGGSVMNKAMAV</sequence>
<reference evidence="2" key="1">
    <citation type="journal article" date="2013" name="Nature">
        <title>Draft genome of the wheat A-genome progenitor Triticum urartu.</title>
        <authorList>
            <person name="Ling H.Q."/>
            <person name="Zhao S."/>
            <person name="Liu D."/>
            <person name="Wang J."/>
            <person name="Sun H."/>
            <person name="Zhang C."/>
            <person name="Fan H."/>
            <person name="Li D."/>
            <person name="Dong L."/>
            <person name="Tao Y."/>
            <person name="Gao C."/>
            <person name="Wu H."/>
            <person name="Li Y."/>
            <person name="Cui Y."/>
            <person name="Guo X."/>
            <person name="Zheng S."/>
            <person name="Wang B."/>
            <person name="Yu K."/>
            <person name="Liang Q."/>
            <person name="Yang W."/>
            <person name="Lou X."/>
            <person name="Chen J."/>
            <person name="Feng M."/>
            <person name="Jian J."/>
            <person name="Zhang X."/>
            <person name="Luo G."/>
            <person name="Jiang Y."/>
            <person name="Liu J."/>
            <person name="Wang Z."/>
            <person name="Sha Y."/>
            <person name="Zhang B."/>
            <person name="Wu H."/>
            <person name="Tang D."/>
            <person name="Shen Q."/>
            <person name="Xue P."/>
            <person name="Zou S."/>
            <person name="Wang X."/>
            <person name="Liu X."/>
            <person name="Wang F."/>
            <person name="Yang Y."/>
            <person name="An X."/>
            <person name="Dong Z."/>
            <person name="Zhang K."/>
            <person name="Zhang X."/>
            <person name="Luo M.C."/>
            <person name="Dvorak J."/>
            <person name="Tong Y."/>
            <person name="Wang J."/>
            <person name="Yang H."/>
            <person name="Li Z."/>
            <person name="Wang D."/>
            <person name="Zhang A."/>
            <person name="Wang J."/>
        </authorList>
    </citation>
    <scope>NUCLEOTIDE SEQUENCE</scope>
</reference>
<protein>
    <submittedName>
        <fullName evidence="2">Uncharacterized protein</fullName>
    </submittedName>
</protein>
<dbReference type="EMBL" id="KD201034">
    <property type="protein sequence ID" value="EMS52906.1"/>
    <property type="molecule type" value="Genomic_DNA"/>
</dbReference>
<feature type="compositionally biased region" description="Basic and acidic residues" evidence="1">
    <location>
        <begin position="48"/>
        <end position="58"/>
    </location>
</feature>